<keyword evidence="2" id="KW-1133">Transmembrane helix</keyword>
<feature type="region of interest" description="Disordered" evidence="1">
    <location>
        <begin position="147"/>
        <end position="171"/>
    </location>
</feature>
<dbReference type="AlphaFoldDB" id="A0A286FBV7"/>
<dbReference type="EMBL" id="OCNH01000001">
    <property type="protein sequence ID" value="SOD80721.1"/>
    <property type="molecule type" value="Genomic_DNA"/>
</dbReference>
<sequence>MYHNSVGGGHPVNVVARRLFDAYFVSYALAWVTIHLFRLWNYPLPFLNDWLTDFCFVPVICHIALTVTRFAIVHDEAYCYPFSFVLFVAIYVTILFEVIVPGYSDYATGDAYDGVAYFAGAMFFYFVHQKKFSFSLKHTSLVRTRKNHQSAGHDDSKRKAPDTTVSVSGTL</sequence>
<evidence type="ECO:0000256" key="1">
    <source>
        <dbReference type="SAM" id="MobiDB-lite"/>
    </source>
</evidence>
<gene>
    <name evidence="3" type="ORF">SAMN06269250_1544</name>
</gene>
<accession>A0A286FBV7</accession>
<evidence type="ECO:0000313" key="3">
    <source>
        <dbReference type="EMBL" id="SOD80721.1"/>
    </source>
</evidence>
<protein>
    <recommendedName>
        <fullName evidence="5">Magnesium citrate secondary transporter</fullName>
    </recommendedName>
</protein>
<dbReference type="RefSeq" id="WP_097125169.1">
    <property type="nucleotide sequence ID" value="NZ_OCNH01000001.1"/>
</dbReference>
<feature type="transmembrane region" description="Helical" evidence="2">
    <location>
        <begin position="20"/>
        <end position="38"/>
    </location>
</feature>
<evidence type="ECO:0000256" key="2">
    <source>
        <dbReference type="SAM" id="Phobius"/>
    </source>
</evidence>
<evidence type="ECO:0000313" key="4">
    <source>
        <dbReference type="Proteomes" id="UP000219452"/>
    </source>
</evidence>
<reference evidence="4" key="1">
    <citation type="submission" date="2017-09" db="EMBL/GenBank/DDBJ databases">
        <authorList>
            <person name="Varghese N."/>
            <person name="Submissions S."/>
        </authorList>
    </citation>
    <scope>NUCLEOTIDE SEQUENCE [LARGE SCALE GENOMIC DNA]</scope>
    <source>
        <strain evidence="4">DSM 29961</strain>
    </source>
</reference>
<keyword evidence="4" id="KW-1185">Reference proteome</keyword>
<dbReference type="OrthoDB" id="1447802at2"/>
<dbReference type="Proteomes" id="UP000219452">
    <property type="component" value="Unassembled WGS sequence"/>
</dbReference>
<feature type="transmembrane region" description="Helical" evidence="2">
    <location>
        <begin position="50"/>
        <end position="72"/>
    </location>
</feature>
<proteinExistence type="predicted"/>
<feature type="compositionally biased region" description="Basic and acidic residues" evidence="1">
    <location>
        <begin position="151"/>
        <end position="161"/>
    </location>
</feature>
<keyword evidence="2" id="KW-0472">Membrane</keyword>
<feature type="transmembrane region" description="Helical" evidence="2">
    <location>
        <begin position="79"/>
        <end position="99"/>
    </location>
</feature>
<evidence type="ECO:0008006" key="5">
    <source>
        <dbReference type="Google" id="ProtNLM"/>
    </source>
</evidence>
<organism evidence="3 4">
    <name type="scientific">Spirosoma fluviale</name>
    <dbReference type="NCBI Taxonomy" id="1597977"/>
    <lineage>
        <taxon>Bacteria</taxon>
        <taxon>Pseudomonadati</taxon>
        <taxon>Bacteroidota</taxon>
        <taxon>Cytophagia</taxon>
        <taxon>Cytophagales</taxon>
        <taxon>Cytophagaceae</taxon>
        <taxon>Spirosoma</taxon>
    </lineage>
</organism>
<keyword evidence="2" id="KW-0812">Transmembrane</keyword>
<feature type="transmembrane region" description="Helical" evidence="2">
    <location>
        <begin position="111"/>
        <end position="127"/>
    </location>
</feature>
<name>A0A286FBV7_9BACT</name>